<comment type="caution">
    <text evidence="3">The sequence shown here is derived from an EMBL/GenBank/DDBJ whole genome shotgun (WGS) entry which is preliminary data.</text>
</comment>
<dbReference type="EMBL" id="LSRL02001371">
    <property type="protein sequence ID" value="TDG39104.1"/>
    <property type="molecule type" value="Genomic_DNA"/>
</dbReference>
<proteinExistence type="predicted"/>
<keyword evidence="4" id="KW-1185">Reference proteome</keyword>
<dbReference type="STRING" id="7232.A0A484ARS3"/>
<organism evidence="3 4">
    <name type="scientific">Drosophila navojoa</name>
    <name type="common">Fruit fly</name>
    <dbReference type="NCBI Taxonomy" id="7232"/>
    <lineage>
        <taxon>Eukaryota</taxon>
        <taxon>Metazoa</taxon>
        <taxon>Ecdysozoa</taxon>
        <taxon>Arthropoda</taxon>
        <taxon>Hexapoda</taxon>
        <taxon>Insecta</taxon>
        <taxon>Pterygota</taxon>
        <taxon>Neoptera</taxon>
        <taxon>Endopterygota</taxon>
        <taxon>Diptera</taxon>
        <taxon>Brachycera</taxon>
        <taxon>Muscomorpha</taxon>
        <taxon>Ephydroidea</taxon>
        <taxon>Drosophilidae</taxon>
        <taxon>Drosophila</taxon>
    </lineage>
</organism>
<gene>
    <name evidence="3" type="ORF">AWZ03_014475</name>
</gene>
<name>A0A484ARS3_DRONA</name>
<dbReference type="Proteomes" id="UP000295192">
    <property type="component" value="Unassembled WGS sequence"/>
</dbReference>
<evidence type="ECO:0000256" key="1">
    <source>
        <dbReference type="SAM" id="MobiDB-lite"/>
    </source>
</evidence>
<feature type="region of interest" description="Disordered" evidence="1">
    <location>
        <begin position="563"/>
        <end position="606"/>
    </location>
</feature>
<evidence type="ECO:0000313" key="3">
    <source>
        <dbReference type="EMBL" id="TDG39104.1"/>
    </source>
</evidence>
<evidence type="ECO:0000313" key="4">
    <source>
        <dbReference type="Proteomes" id="UP000295192"/>
    </source>
</evidence>
<evidence type="ECO:0008006" key="5">
    <source>
        <dbReference type="Google" id="ProtNLM"/>
    </source>
</evidence>
<feature type="region of interest" description="Disordered" evidence="1">
    <location>
        <begin position="164"/>
        <end position="371"/>
    </location>
</feature>
<dbReference type="AlphaFoldDB" id="A0A484ARS3"/>
<feature type="region of interest" description="Disordered" evidence="1">
    <location>
        <begin position="405"/>
        <end position="443"/>
    </location>
</feature>
<feature type="chain" id="PRO_5019748239" description="Kazal-like domain-containing protein" evidence="2">
    <location>
        <begin position="21"/>
        <end position="606"/>
    </location>
</feature>
<feature type="signal peptide" evidence="2">
    <location>
        <begin position="1"/>
        <end position="20"/>
    </location>
</feature>
<sequence>MWSQLASIALALCSLSLVAAQRCVDQVHHEQQALSPRVDYAACGPAVCATDGYCYRLFHNICYLNAFNVRLLFAGQRALVQADIRHCLPEPRWLDYNTPYDPRLPGSSYVNAGAYETPYLYESEDLEPSYPRSYAPYLYYKAQDTYSPINGFYYRNMREYVTQRKPKPSTSYRKPKAKCTTTASPITASTTVSSTPLSTTTASTTPTTTSSTTASSTLATSTTTASTAAPSTTSTTVATTTPSTTSTTTASTTTPSTTSTTVSTTTPSTTSTTVSTTTPSTTSTTTSSTTTPSTTSTTAASTTTASTSTVSTTTPSTTSPSTTSTTTPSTTSTTTPSTTPITIASTTPSTTTVTTTTASTTPPTTIASTPPTTTILSLLQSAAGAAQSPIPSTTNLPDILSTTQSTTATTATSPQTTLTTSSSVTTASTSSTPPATTASTAAPTTASIDLDDNTLVSLVFTMPNGRVFRLSMASQITDPTTGNKTCAEETQLELRYRGISEPLRFTGCIYNNSTRNGTSYGTTTTRRPTPKPYYSPSRSVDYRPVGYLYSITYGSAYEAPYASGPAPPQYRADPAPPRYGYGPRPGNTRFRVHASASASADLPYYD</sequence>
<evidence type="ECO:0000256" key="2">
    <source>
        <dbReference type="SAM" id="SignalP"/>
    </source>
</evidence>
<feature type="compositionally biased region" description="Low complexity" evidence="1">
    <location>
        <begin position="180"/>
        <end position="371"/>
    </location>
</feature>
<accession>A0A484ARS3</accession>
<protein>
    <recommendedName>
        <fullName evidence="5">Kazal-like domain-containing protein</fullName>
    </recommendedName>
</protein>
<dbReference type="OMA" id="TYGSAYE"/>
<reference evidence="3 4" key="1">
    <citation type="journal article" date="2019" name="J. Hered.">
        <title>An Improved Genome Assembly for Drosophila navojoa, the Basal Species in the mojavensis Cluster.</title>
        <authorList>
            <person name="Vanderlinde T."/>
            <person name="Dupim E.G."/>
            <person name="Nazario-Yepiz N.O."/>
            <person name="Carvalho A.B."/>
        </authorList>
    </citation>
    <scope>NUCLEOTIDE SEQUENCE [LARGE SCALE GENOMIC DNA]</scope>
    <source>
        <strain evidence="3">Navoj_Jal97</strain>
        <tissue evidence="3">Whole organism</tissue>
    </source>
</reference>
<dbReference type="OrthoDB" id="7873136at2759"/>
<keyword evidence="2" id="KW-0732">Signal</keyword>